<evidence type="ECO:0000313" key="1">
    <source>
        <dbReference type="EMBL" id="KAL2340531.1"/>
    </source>
</evidence>
<organism evidence="1 2">
    <name type="scientific">Flemingia macrophylla</name>
    <dbReference type="NCBI Taxonomy" id="520843"/>
    <lineage>
        <taxon>Eukaryota</taxon>
        <taxon>Viridiplantae</taxon>
        <taxon>Streptophyta</taxon>
        <taxon>Embryophyta</taxon>
        <taxon>Tracheophyta</taxon>
        <taxon>Spermatophyta</taxon>
        <taxon>Magnoliopsida</taxon>
        <taxon>eudicotyledons</taxon>
        <taxon>Gunneridae</taxon>
        <taxon>Pentapetalae</taxon>
        <taxon>rosids</taxon>
        <taxon>fabids</taxon>
        <taxon>Fabales</taxon>
        <taxon>Fabaceae</taxon>
        <taxon>Papilionoideae</taxon>
        <taxon>50 kb inversion clade</taxon>
        <taxon>NPAAA clade</taxon>
        <taxon>indigoferoid/millettioid clade</taxon>
        <taxon>Phaseoleae</taxon>
        <taxon>Flemingia</taxon>
    </lineage>
</organism>
<keyword evidence="2" id="KW-1185">Reference proteome</keyword>
<accession>A0ABD1MY10</accession>
<sequence length="50" mass="6203">MRHANITRSFVVIFESRMWELFLVTLWNEFYLMKFWLVMTDGIVSQFYCC</sequence>
<dbReference type="AlphaFoldDB" id="A0ABD1MY10"/>
<comment type="caution">
    <text evidence="1">The sequence shown here is derived from an EMBL/GenBank/DDBJ whole genome shotgun (WGS) entry which is preliminary data.</text>
</comment>
<evidence type="ECO:0000313" key="2">
    <source>
        <dbReference type="Proteomes" id="UP001603857"/>
    </source>
</evidence>
<name>A0ABD1MY10_9FABA</name>
<gene>
    <name evidence="1" type="ORF">Fmac_008471</name>
</gene>
<proteinExistence type="predicted"/>
<dbReference type="Proteomes" id="UP001603857">
    <property type="component" value="Unassembled WGS sequence"/>
</dbReference>
<reference evidence="1 2" key="1">
    <citation type="submission" date="2024-08" db="EMBL/GenBank/DDBJ databases">
        <title>Insights into the chromosomal genome structure of Flemingia macrophylla.</title>
        <authorList>
            <person name="Ding Y."/>
            <person name="Zhao Y."/>
            <person name="Bi W."/>
            <person name="Wu M."/>
            <person name="Zhao G."/>
            <person name="Gong Y."/>
            <person name="Li W."/>
            <person name="Zhang P."/>
        </authorList>
    </citation>
    <scope>NUCLEOTIDE SEQUENCE [LARGE SCALE GENOMIC DNA]</scope>
    <source>
        <strain evidence="1">DYQJB</strain>
        <tissue evidence="1">Leaf</tissue>
    </source>
</reference>
<dbReference type="EMBL" id="JBGMDY010000003">
    <property type="protein sequence ID" value="KAL2340531.1"/>
    <property type="molecule type" value="Genomic_DNA"/>
</dbReference>
<protein>
    <submittedName>
        <fullName evidence="1">Uncharacterized protein</fullName>
    </submittedName>
</protein>